<dbReference type="SMART" id="SM00014">
    <property type="entry name" value="acidPPc"/>
    <property type="match status" value="1"/>
</dbReference>
<sequence>MSSPARIQGVLLLVLAALTLTAQDNLPSGPYRLKWSKDLVISSTAVGTVLLSDELRRRVPTIFLSELTLGRIPAFDRFAVDYSSESARKASNRTRDASTYLPLALLLGKGPRRDVLKLALMYGQTVALRRGLTNIVKYSVRRPRPYLYDTTLDPATVVESYDREAFLSGHTSGSAATAFFFGRVFADYYPDSKLKPYVWTLAAGLPAFTGYFRIRAGQHYLSDVVAGYLLGAAIGYSVPLLHRSPRARERLTLSPTGPGIYLSYRF</sequence>
<keyword evidence="3" id="KW-1185">Reference proteome</keyword>
<dbReference type="InterPro" id="IPR000326">
    <property type="entry name" value="PAP2/HPO"/>
</dbReference>
<evidence type="ECO:0000313" key="3">
    <source>
        <dbReference type="Proteomes" id="UP000837803"/>
    </source>
</evidence>
<comment type="caution">
    <text evidence="2">The sequence shown here is derived from an EMBL/GenBank/DDBJ whole genome shotgun (WGS) entry which is preliminary data.</text>
</comment>
<evidence type="ECO:0000259" key="1">
    <source>
        <dbReference type="SMART" id="SM00014"/>
    </source>
</evidence>
<gene>
    <name evidence="2" type="ORF">LEM8419_03429</name>
</gene>
<dbReference type="PANTHER" id="PTHR14969:SF13">
    <property type="entry name" value="AT30094P"/>
    <property type="match status" value="1"/>
</dbReference>
<name>A0ABM9B5E5_9BACT</name>
<dbReference type="RefSeq" id="WP_238752384.1">
    <property type="nucleotide sequence ID" value="NZ_CAKLPZ010000006.1"/>
</dbReference>
<reference evidence="2" key="1">
    <citation type="submission" date="2021-12" db="EMBL/GenBank/DDBJ databases">
        <authorList>
            <person name="Rodrigo-Torres L."/>
            <person name="Arahal R. D."/>
            <person name="Lucena T."/>
        </authorList>
    </citation>
    <scope>NUCLEOTIDE SEQUENCE</scope>
    <source>
        <strain evidence="2">CECT 8419</strain>
    </source>
</reference>
<accession>A0ABM9B5E5</accession>
<dbReference type="EMBL" id="CAKLPZ010000006">
    <property type="protein sequence ID" value="CAH1002555.1"/>
    <property type="molecule type" value="Genomic_DNA"/>
</dbReference>
<dbReference type="InterPro" id="IPR036938">
    <property type="entry name" value="PAP2/HPO_sf"/>
</dbReference>
<protein>
    <recommendedName>
        <fullName evidence="1">Phosphatidic acid phosphatase type 2/haloperoxidase domain-containing protein</fullName>
    </recommendedName>
</protein>
<dbReference type="CDD" id="cd01610">
    <property type="entry name" value="PAP2_like"/>
    <property type="match status" value="1"/>
</dbReference>
<dbReference type="Proteomes" id="UP000837803">
    <property type="component" value="Unassembled WGS sequence"/>
</dbReference>
<dbReference type="SUPFAM" id="SSF48317">
    <property type="entry name" value="Acid phosphatase/Vanadium-dependent haloperoxidase"/>
    <property type="match status" value="1"/>
</dbReference>
<evidence type="ECO:0000313" key="2">
    <source>
        <dbReference type="EMBL" id="CAH1002555.1"/>
    </source>
</evidence>
<dbReference type="Gene3D" id="1.20.144.10">
    <property type="entry name" value="Phosphatidic acid phosphatase type 2/haloperoxidase"/>
    <property type="match status" value="1"/>
</dbReference>
<dbReference type="Pfam" id="PF01569">
    <property type="entry name" value="PAP2"/>
    <property type="match status" value="1"/>
</dbReference>
<feature type="domain" description="Phosphatidic acid phosphatase type 2/haloperoxidase" evidence="1">
    <location>
        <begin position="116"/>
        <end position="239"/>
    </location>
</feature>
<dbReference type="PANTHER" id="PTHR14969">
    <property type="entry name" value="SPHINGOSINE-1-PHOSPHATE PHOSPHOHYDROLASE"/>
    <property type="match status" value="1"/>
</dbReference>
<organism evidence="2 3">
    <name type="scientific">Neolewinella maritima</name>
    <dbReference type="NCBI Taxonomy" id="1383882"/>
    <lineage>
        <taxon>Bacteria</taxon>
        <taxon>Pseudomonadati</taxon>
        <taxon>Bacteroidota</taxon>
        <taxon>Saprospiria</taxon>
        <taxon>Saprospirales</taxon>
        <taxon>Lewinellaceae</taxon>
        <taxon>Neolewinella</taxon>
    </lineage>
</organism>
<proteinExistence type="predicted"/>